<evidence type="ECO:0000313" key="1">
    <source>
        <dbReference type="EMBL" id="CAK0803738.1"/>
    </source>
</evidence>
<gene>
    <name evidence="1" type="ORF">PCOR1329_LOCUS10799</name>
</gene>
<comment type="caution">
    <text evidence="1">The sequence shown here is derived from an EMBL/GenBank/DDBJ whole genome shotgun (WGS) entry which is preliminary data.</text>
</comment>
<keyword evidence="2" id="KW-1185">Reference proteome</keyword>
<proteinExistence type="predicted"/>
<protein>
    <submittedName>
        <fullName evidence="1">Uncharacterized protein</fullName>
    </submittedName>
</protein>
<name>A0ABN9QG56_9DINO</name>
<evidence type="ECO:0000313" key="2">
    <source>
        <dbReference type="Proteomes" id="UP001189429"/>
    </source>
</evidence>
<dbReference type="EMBL" id="CAUYUJ010003078">
    <property type="protein sequence ID" value="CAK0803738.1"/>
    <property type="molecule type" value="Genomic_DNA"/>
</dbReference>
<sequence>MGAAALEAAAQDAAGDPRVASHVLGARAHLAKLAPYATQQPEAAMPGIAKSLQALIALFRRTRGAQHVWKEAPPEVEALFALGPELLLLRDLEARMAEFSACWKAWVDEAFAHGANGAQRATRVLERFEVARANHDGDPAHLADQAMIERCCYMAALPPVSGSDIRRVVGTFSWKTAVLAVLLARCEELLSWPSERIVNVMVRLPKPDGEVCRLITLANTLSRVWERVRKPLSQQWIRDNPDYTIYVLGMKRGATATASAYRHDVQAETAQLRGEASWTVIMDLHRMPRVLQAYGCWSRMVASNRSILAGCTHAAALLTVLLIQAVVRLRAIANQLTLRPPVDDLTIQWIGQVGDGGVSMLRRAAREFTEQVRPLGMQIKLAKSGRLATSQGAKKEFRPAARAPALPERQGFDNLGRDTHGAAVR</sequence>
<dbReference type="Proteomes" id="UP001189429">
    <property type="component" value="Unassembled WGS sequence"/>
</dbReference>
<reference evidence="1" key="1">
    <citation type="submission" date="2023-10" db="EMBL/GenBank/DDBJ databases">
        <authorList>
            <person name="Chen Y."/>
            <person name="Shah S."/>
            <person name="Dougan E. K."/>
            <person name="Thang M."/>
            <person name="Chan C."/>
        </authorList>
    </citation>
    <scope>NUCLEOTIDE SEQUENCE [LARGE SCALE GENOMIC DNA]</scope>
</reference>
<feature type="non-terminal residue" evidence="1">
    <location>
        <position position="425"/>
    </location>
</feature>
<organism evidence="1 2">
    <name type="scientific">Prorocentrum cordatum</name>
    <dbReference type="NCBI Taxonomy" id="2364126"/>
    <lineage>
        <taxon>Eukaryota</taxon>
        <taxon>Sar</taxon>
        <taxon>Alveolata</taxon>
        <taxon>Dinophyceae</taxon>
        <taxon>Prorocentrales</taxon>
        <taxon>Prorocentraceae</taxon>
        <taxon>Prorocentrum</taxon>
    </lineage>
</organism>
<accession>A0ABN9QG56</accession>